<proteinExistence type="predicted"/>
<gene>
    <name evidence="2" type="ORF">SAMN02746066_03423</name>
</gene>
<organism evidence="2 3">
    <name type="scientific">Anaerosporobacter mobilis DSM 15930</name>
    <dbReference type="NCBI Taxonomy" id="1120996"/>
    <lineage>
        <taxon>Bacteria</taxon>
        <taxon>Bacillati</taxon>
        <taxon>Bacillota</taxon>
        <taxon>Clostridia</taxon>
        <taxon>Lachnospirales</taxon>
        <taxon>Lachnospiraceae</taxon>
        <taxon>Anaerosporobacter</taxon>
    </lineage>
</organism>
<dbReference type="OrthoDB" id="2087365at2"/>
<feature type="coiled-coil region" evidence="1">
    <location>
        <begin position="54"/>
        <end position="81"/>
    </location>
</feature>
<name>A0A1M7LW51_9FIRM</name>
<dbReference type="AlphaFoldDB" id="A0A1M7LW51"/>
<evidence type="ECO:0000256" key="1">
    <source>
        <dbReference type="SAM" id="Coils"/>
    </source>
</evidence>
<dbReference type="EMBL" id="FRCP01000018">
    <property type="protein sequence ID" value="SHM82030.1"/>
    <property type="molecule type" value="Genomic_DNA"/>
</dbReference>
<dbReference type="Proteomes" id="UP000184038">
    <property type="component" value="Unassembled WGS sequence"/>
</dbReference>
<dbReference type="RefSeq" id="WP_073289619.1">
    <property type="nucleotide sequence ID" value="NZ_FRCP01000018.1"/>
</dbReference>
<evidence type="ECO:0000313" key="3">
    <source>
        <dbReference type="Proteomes" id="UP000184038"/>
    </source>
</evidence>
<keyword evidence="3" id="KW-1185">Reference proteome</keyword>
<keyword evidence="1" id="KW-0175">Coiled coil</keyword>
<reference evidence="2 3" key="1">
    <citation type="submission" date="2016-11" db="EMBL/GenBank/DDBJ databases">
        <authorList>
            <person name="Jaros S."/>
            <person name="Januszkiewicz K."/>
            <person name="Wedrychowicz H."/>
        </authorList>
    </citation>
    <scope>NUCLEOTIDE SEQUENCE [LARGE SCALE GENOMIC DNA]</scope>
    <source>
        <strain evidence="2 3">DSM 15930</strain>
    </source>
</reference>
<accession>A0A1M7LW51</accession>
<protein>
    <submittedName>
        <fullName evidence="2">Uncharacterized protein</fullName>
    </submittedName>
</protein>
<sequence length="104" mass="11875">MKIDLSTTISILAICISFAFGYATFKRNRSTDDKTDASEMTTVIVKLENIDIGVREIKSDMRAIQNDVKAQNDAIIRLEESLKSAWKRITFLESRRTLNNEEDT</sequence>
<dbReference type="STRING" id="1120996.SAMN02746066_03423"/>
<evidence type="ECO:0000313" key="2">
    <source>
        <dbReference type="EMBL" id="SHM82030.1"/>
    </source>
</evidence>